<dbReference type="EMBL" id="VKKU01000001">
    <property type="protein sequence ID" value="TSB05144.1"/>
    <property type="molecule type" value="Genomic_DNA"/>
</dbReference>
<dbReference type="Proteomes" id="UP000320160">
    <property type="component" value="Unassembled WGS sequence"/>
</dbReference>
<dbReference type="GO" id="GO:0006749">
    <property type="term" value="P:glutathione metabolic process"/>
    <property type="evidence" value="ECO:0007669"/>
    <property type="project" value="TreeGrafter"/>
</dbReference>
<dbReference type="InterPro" id="IPR004045">
    <property type="entry name" value="Glutathione_S-Trfase_N"/>
</dbReference>
<dbReference type="Pfam" id="PF13410">
    <property type="entry name" value="GST_C_2"/>
    <property type="match status" value="1"/>
</dbReference>
<dbReference type="InterPro" id="IPR040079">
    <property type="entry name" value="Glutathione_S-Trfase"/>
</dbReference>
<dbReference type="GO" id="GO:0004364">
    <property type="term" value="F:glutathione transferase activity"/>
    <property type="evidence" value="ECO:0007669"/>
    <property type="project" value="TreeGrafter"/>
</dbReference>
<evidence type="ECO:0000313" key="3">
    <source>
        <dbReference type="Proteomes" id="UP000320160"/>
    </source>
</evidence>
<dbReference type="PANTHER" id="PTHR42673">
    <property type="entry name" value="MALEYLACETOACETATE ISOMERASE"/>
    <property type="match status" value="1"/>
</dbReference>
<sequence>MTLKLVIGNKVYSSWSLRGWLAVKQSGLHFEEVVVPLYDANWDQRKREDDVAPSAGKVPILWDDDVVVWDSLAIIDYLADKVGRDRYWPKDNAARGMARSLSAEMHSSYLSLRRECPMNTRKKFENITVSAETRADAVRILQNWAEARSRFGQQGPYLFGTFSAADIMLAPVVTRFVTYGFTLPGFAQSYVDAMMAHPWMEEWYAAAEQESWVIERIETAVT</sequence>
<keyword evidence="3" id="KW-1185">Reference proteome</keyword>
<dbReference type="OrthoDB" id="9799538at2"/>
<reference evidence="2 3" key="1">
    <citation type="submission" date="2019-07" db="EMBL/GenBank/DDBJ databases">
        <authorList>
            <person name="Park M."/>
        </authorList>
    </citation>
    <scope>NUCLEOTIDE SEQUENCE [LARGE SCALE GENOMIC DNA]</scope>
    <source>
        <strain evidence="2 3">KCTC32445</strain>
    </source>
</reference>
<dbReference type="CDD" id="cd03194">
    <property type="entry name" value="GST_C_3"/>
    <property type="match status" value="1"/>
</dbReference>
<dbReference type="RefSeq" id="WP_143776060.1">
    <property type="nucleotide sequence ID" value="NZ_VKKU01000001.1"/>
</dbReference>
<protein>
    <submittedName>
        <fullName evidence="2">Glutathione S-transferase family protein</fullName>
    </submittedName>
</protein>
<comment type="caution">
    <text evidence="2">The sequence shown here is derived from an EMBL/GenBank/DDBJ whole genome shotgun (WGS) entry which is preliminary data.</text>
</comment>
<dbReference type="PROSITE" id="PS50404">
    <property type="entry name" value="GST_NTER"/>
    <property type="match status" value="1"/>
</dbReference>
<accession>A0A553WKG6</accession>
<gene>
    <name evidence="2" type="ORF">FOM92_07165</name>
</gene>
<dbReference type="AlphaFoldDB" id="A0A553WKG6"/>
<dbReference type="Gene3D" id="1.20.1050.10">
    <property type="match status" value="1"/>
</dbReference>
<dbReference type="CDD" id="cd03043">
    <property type="entry name" value="GST_N_1"/>
    <property type="match status" value="1"/>
</dbReference>
<keyword evidence="2" id="KW-0808">Transferase</keyword>
<dbReference type="SUPFAM" id="SSF52833">
    <property type="entry name" value="Thioredoxin-like"/>
    <property type="match status" value="1"/>
</dbReference>
<dbReference type="InterPro" id="IPR036249">
    <property type="entry name" value="Thioredoxin-like_sf"/>
</dbReference>
<dbReference type="GO" id="GO:0016034">
    <property type="term" value="F:maleylacetoacetate isomerase activity"/>
    <property type="evidence" value="ECO:0007669"/>
    <property type="project" value="TreeGrafter"/>
</dbReference>
<dbReference type="Pfam" id="PF13409">
    <property type="entry name" value="GST_N_2"/>
    <property type="match status" value="1"/>
</dbReference>
<dbReference type="SFLD" id="SFLDS00019">
    <property type="entry name" value="Glutathione_Transferase_(cytos"/>
    <property type="match status" value="1"/>
</dbReference>
<feature type="domain" description="GST N-terminal" evidence="1">
    <location>
        <begin position="3"/>
        <end position="86"/>
    </location>
</feature>
<organism evidence="2 3">
    <name type="scientific">Sphingorhabdus contaminans</name>
    <dbReference type="NCBI Taxonomy" id="1343899"/>
    <lineage>
        <taxon>Bacteria</taxon>
        <taxon>Pseudomonadati</taxon>
        <taxon>Pseudomonadota</taxon>
        <taxon>Alphaproteobacteria</taxon>
        <taxon>Sphingomonadales</taxon>
        <taxon>Sphingomonadaceae</taxon>
        <taxon>Sphingorhabdus</taxon>
    </lineage>
</organism>
<dbReference type="GO" id="GO:0006559">
    <property type="term" value="P:L-phenylalanine catabolic process"/>
    <property type="evidence" value="ECO:0007669"/>
    <property type="project" value="TreeGrafter"/>
</dbReference>
<dbReference type="InterPro" id="IPR036282">
    <property type="entry name" value="Glutathione-S-Trfase_C_sf"/>
</dbReference>
<dbReference type="SUPFAM" id="SSF47616">
    <property type="entry name" value="GST C-terminal domain-like"/>
    <property type="match status" value="1"/>
</dbReference>
<name>A0A553WKG6_9SPHN</name>
<dbReference type="PANTHER" id="PTHR42673:SF4">
    <property type="entry name" value="MALEYLACETOACETATE ISOMERASE"/>
    <property type="match status" value="1"/>
</dbReference>
<evidence type="ECO:0000259" key="1">
    <source>
        <dbReference type="PROSITE" id="PS50404"/>
    </source>
</evidence>
<proteinExistence type="predicted"/>
<evidence type="ECO:0000313" key="2">
    <source>
        <dbReference type="EMBL" id="TSB05144.1"/>
    </source>
</evidence>
<dbReference type="Gene3D" id="3.40.30.10">
    <property type="entry name" value="Glutaredoxin"/>
    <property type="match status" value="1"/>
</dbReference>